<evidence type="ECO:0000259" key="1">
    <source>
        <dbReference type="Pfam" id="PF13843"/>
    </source>
</evidence>
<sequence length="223" mass="26170">MYFVSEEILQLIVDETNKYGYNKLVNTSGGDKPSARMSKWDNITVQTLKVFLGMLMWQGLMKLPHVRDYWSTNRLFSNEVSKEMSRNKFELIMCMLHFGDNDTQEGDLLYKIQHLLEKLIHVFQNTLTPAEDFCVDESNIPWRGRLSFRQYIPNKKHKYGIKLFKLCVQGGYTWNLKVYTGRDETRVGKRDVMVLSTEHNDDMVEIARRGGTIVWPFEARVLT</sequence>
<keyword evidence="2" id="KW-1185">Reference proteome</keyword>
<dbReference type="PaxDb" id="121845-A0A3Q0JD69"/>
<dbReference type="PANTHER" id="PTHR46599:SF3">
    <property type="entry name" value="PIGGYBAC TRANSPOSABLE ELEMENT-DERIVED PROTEIN 4"/>
    <property type="match status" value="1"/>
</dbReference>
<dbReference type="AlphaFoldDB" id="A0A3Q0JD69"/>
<gene>
    <name evidence="3" type="primary">LOC113470561</name>
</gene>
<dbReference type="PANTHER" id="PTHR46599">
    <property type="entry name" value="PIGGYBAC TRANSPOSABLE ELEMENT-DERIVED PROTEIN 4"/>
    <property type="match status" value="1"/>
</dbReference>
<protein>
    <submittedName>
        <fullName evidence="3">PiggyBac transposable element-derived protein 4-like</fullName>
    </submittedName>
</protein>
<reference evidence="3" key="1">
    <citation type="submission" date="2025-08" db="UniProtKB">
        <authorList>
            <consortium name="RefSeq"/>
        </authorList>
    </citation>
    <scope>IDENTIFICATION</scope>
</reference>
<evidence type="ECO:0000313" key="3">
    <source>
        <dbReference type="RefSeq" id="XP_026684898.1"/>
    </source>
</evidence>
<dbReference type="Proteomes" id="UP000079169">
    <property type="component" value="Unplaced"/>
</dbReference>
<name>A0A3Q0JD69_DIACI</name>
<dbReference type="InterPro" id="IPR029526">
    <property type="entry name" value="PGBD"/>
</dbReference>
<organism evidence="2 3">
    <name type="scientific">Diaphorina citri</name>
    <name type="common">Asian citrus psyllid</name>
    <dbReference type="NCBI Taxonomy" id="121845"/>
    <lineage>
        <taxon>Eukaryota</taxon>
        <taxon>Metazoa</taxon>
        <taxon>Ecdysozoa</taxon>
        <taxon>Arthropoda</taxon>
        <taxon>Hexapoda</taxon>
        <taxon>Insecta</taxon>
        <taxon>Pterygota</taxon>
        <taxon>Neoptera</taxon>
        <taxon>Paraneoptera</taxon>
        <taxon>Hemiptera</taxon>
        <taxon>Sternorrhyncha</taxon>
        <taxon>Psylloidea</taxon>
        <taxon>Psyllidae</taxon>
        <taxon>Diaphorininae</taxon>
        <taxon>Diaphorina</taxon>
    </lineage>
</organism>
<accession>A0A3Q0JD69</accession>
<dbReference type="RefSeq" id="XP_026684898.1">
    <property type="nucleotide sequence ID" value="XM_026829097.1"/>
</dbReference>
<dbReference type="GeneID" id="113470561"/>
<proteinExistence type="predicted"/>
<feature type="domain" description="PiggyBac transposable element-derived protein" evidence="1">
    <location>
        <begin position="2"/>
        <end position="186"/>
    </location>
</feature>
<dbReference type="Pfam" id="PF13843">
    <property type="entry name" value="DDE_Tnp_1_7"/>
    <property type="match status" value="1"/>
</dbReference>
<evidence type="ECO:0000313" key="2">
    <source>
        <dbReference type="Proteomes" id="UP000079169"/>
    </source>
</evidence>
<dbReference type="KEGG" id="dci:113470561"/>
<dbReference type="STRING" id="121845.A0A3Q0JD69"/>